<protein>
    <recommendedName>
        <fullName evidence="4">Envelopment polyprotein</fullName>
    </recommendedName>
    <alternativeName>
        <fullName evidence="17">M polyprotein</fullName>
    </alternativeName>
</protein>
<feature type="transmembrane region" description="Helical" evidence="18">
    <location>
        <begin position="1399"/>
        <end position="1421"/>
    </location>
</feature>
<evidence type="ECO:0000259" key="19">
    <source>
        <dbReference type="Pfam" id="PF03557"/>
    </source>
</evidence>
<evidence type="ECO:0000256" key="17">
    <source>
        <dbReference type="ARBA" id="ARBA00031199"/>
    </source>
</evidence>
<sequence length="1456" mass="165550">MVVCHFILVLLMVYEISSRPEHYCFQGGRQVIRKNNVRMGHKQCIRDDISLVKVTYTKTTNDSHGPLYDLTVLRKDTVKNWFTCNPKATEHGPLQILEIDESMNMHFGHYSCTKQCDIKIEKEYGRVELSSNGLNYYEVLGTINQRSWMMSKIHIDLSNTCENLIITCGTETVQFHACFKQHMECNRFFKDSWVPSLIVNGFCSNIELFLFFLFLMTCFSLLWLIAKTFLCYFLIPIYLPIIMLYAKTYNAICKKCRNCGLACHPLQPCGIECVCGMIFESTERLKRHRESAIACKGYKTGIAARKACRSKISNFGLALFLACFFFFFITPTVAIQVPINDGRVLDAENISGSILALYSTVEKITTTYFYIQLACLFLSFSTIGVILAKYGAERHIKLNYRRCKSCGLYHKPETCRRQCICGFVKKDPKPEIHLESLMEIKHVPSRKCFLKLFKRLSSQIDMAAIIVLMLMFTTVSIGAAASECPGSETEDQYACKCLVNADKSVLNMSKDCLAFTNSISCSNAPKMLDVIKSLTHTEEAKKEIDKLAKKTKYELIELQKNANTSTWFYTYEILSSVVDCPTTNEKQAYLAEIEINVRVLDPYPCLPSQKSTHELECKCMKGESCNENNIKSSYEGKQEEFMKDLRNFMSLLHRLIPGGYQKIIFLAVSQKNEEILKFILDKIMSGYIQSTTTALGFAKVLKKSFSADLVKTTETPDFFKRMIDPKSSVNIHVPFDTVKGLVHTESIKICPQSQDWYIIKCLGTTDKDALHIIVCKGKGNVISLADLYEVSGNLCYLDQTCDMEMPPLKIESLGRANRFVCSKVTKEQAKGTYVNLRQMLLICSYEAQGSCKVKFAGGVTTRNAVKCSNSYIHADIKQMYQKADMEHGNYCFDTKCETRRPFIHPSRVTNCDFTKFVPHMQRDVLIQKHQTIEEYLDSIKNNLMQGLKVDKYIPTANLPKHVPIYKHLTLQGSETSDGITSSYITFSMAAMTGSSAGFHLRTPDGKDLFDIVVYILSSEVMATYDFAYTTGTTKTFTTYHDEICNDHCPKTIKGMPKEALSFYKERTSQWGCEEWGCLAINTGCIYGWCTDVISNDAKVYQKSVEGIVKINLCITMPTQTFCHLIEGVEPSIGETISAQLSTIDVEHFKTPILVRDGLVYHGQINARGSFAPICGSVQKVGSKTYGVGTAQVDYTCHLAQRKDIIVRRCFTNHYKSCLGLERYDVILGKRTNNTVRLKRNNLNLGDLSIKVMLGDISFKQFSESAEVQFKAKCVGCVECIDGISCNIEIHSDRDYTCPIKSDDCDLFYHNIMISEEKSEYNIKMKCDKKLDSVDLSICSTKQRVPLEVVQHKDKIEIDNNDGPTYIREEDLKCGNWLCKVYNEGIGGFTGIFKMFMGVYYYWAIGAFIIIILVILGIYLIMPLVRKFLVNMKEIRALDDRRELIIKRRYEENKKNG</sequence>
<evidence type="ECO:0000256" key="10">
    <source>
        <dbReference type="ARBA" id="ARBA00022844"/>
    </source>
</evidence>
<keyword evidence="7" id="KW-0732">Signal</keyword>
<evidence type="ECO:0000313" key="21">
    <source>
        <dbReference type="EMBL" id="AIN55748.1"/>
    </source>
</evidence>
<dbReference type="InterPro" id="IPR026400">
    <property type="entry name" value="Bunya_nonstruc_pro_NSm"/>
</dbReference>
<evidence type="ECO:0000256" key="7">
    <source>
        <dbReference type="ARBA" id="ARBA00022729"/>
    </source>
</evidence>
<evidence type="ECO:0000256" key="1">
    <source>
        <dbReference type="ARBA" id="ARBA00004182"/>
    </source>
</evidence>
<evidence type="ECO:0000256" key="3">
    <source>
        <dbReference type="ARBA" id="ARBA00004625"/>
    </source>
</evidence>
<evidence type="ECO:0000256" key="16">
    <source>
        <dbReference type="ARBA" id="ARBA00023296"/>
    </source>
</evidence>
<feature type="domain" description="Bunyavirus glycoprotein G1" evidence="19">
    <location>
        <begin position="618"/>
        <end position="1384"/>
    </location>
</feature>
<dbReference type="EMBL" id="KM225261">
    <property type="protein sequence ID" value="AIN55748.1"/>
    <property type="molecule type" value="Viral_cRNA"/>
</dbReference>
<evidence type="ECO:0000256" key="5">
    <source>
        <dbReference type="ARBA" id="ARBA00022581"/>
    </source>
</evidence>
<keyword evidence="11" id="KW-1043">Host membrane</keyword>
<keyword evidence="10" id="KW-0946">Virion</keyword>
<dbReference type="GO" id="GO:0046718">
    <property type="term" value="P:symbiont entry into host cell"/>
    <property type="evidence" value="ECO:0007669"/>
    <property type="project" value="UniProtKB-KW"/>
</dbReference>
<evidence type="ECO:0000256" key="9">
    <source>
        <dbReference type="ARBA" id="ARBA00022812"/>
    </source>
</evidence>
<accession>A0A088NBT8</accession>
<organism evidence="21 22">
    <name type="scientific">Tapirape virus</name>
    <dbReference type="NCBI Taxonomy" id="1538456"/>
    <lineage>
        <taxon>Viruses</taxon>
        <taxon>Riboviria</taxon>
        <taxon>Orthornavirae</taxon>
        <taxon>Negarnaviricota</taxon>
        <taxon>Polyploviricotina</taxon>
        <taxon>Bunyaviricetes</taxon>
        <taxon>Elliovirales</taxon>
        <taxon>Peribunyaviridae</taxon>
        <taxon>Pacuvirus</taxon>
        <taxon>Pacuvirus tapirapeense</taxon>
    </lineage>
</organism>
<dbReference type="Pfam" id="PF03563">
    <property type="entry name" value="Bunya_G2"/>
    <property type="match status" value="1"/>
</dbReference>
<evidence type="ECO:0000259" key="20">
    <source>
        <dbReference type="Pfam" id="PF03563"/>
    </source>
</evidence>
<keyword evidence="8" id="KW-1161">Viral attachment to host cell</keyword>
<keyword evidence="12 18" id="KW-1133">Transmembrane helix</keyword>
<dbReference type="GO" id="GO:0044167">
    <property type="term" value="C:host cell endoplasmic reticulum membrane"/>
    <property type="evidence" value="ECO:0007669"/>
    <property type="project" value="UniProtKB-SubCell"/>
</dbReference>
<dbReference type="InterPro" id="IPR005167">
    <property type="entry name" value="Bunya_G1"/>
</dbReference>
<keyword evidence="13 18" id="KW-0472">Membrane</keyword>
<evidence type="ECO:0000256" key="12">
    <source>
        <dbReference type="ARBA" id="ARBA00022989"/>
    </source>
</evidence>
<dbReference type="GO" id="GO:0044178">
    <property type="term" value="C:host cell Golgi membrane"/>
    <property type="evidence" value="ECO:0007669"/>
    <property type="project" value="UniProtKB-SubCell"/>
</dbReference>
<dbReference type="NCBIfam" id="TIGR04210">
    <property type="entry name" value="bunya_NSm"/>
    <property type="match status" value="1"/>
</dbReference>
<evidence type="ECO:0000256" key="13">
    <source>
        <dbReference type="ARBA" id="ARBA00023136"/>
    </source>
</evidence>
<dbReference type="Pfam" id="PF03557">
    <property type="entry name" value="Bunya_G1"/>
    <property type="match status" value="1"/>
</dbReference>
<evidence type="ECO:0000256" key="8">
    <source>
        <dbReference type="ARBA" id="ARBA00022804"/>
    </source>
</evidence>
<feature type="transmembrane region" description="Helical" evidence="18">
    <location>
        <begin position="369"/>
        <end position="392"/>
    </location>
</feature>
<name>A0A088NBT8_9VIRU</name>
<feature type="transmembrane region" description="Helical" evidence="18">
    <location>
        <begin position="208"/>
        <end position="235"/>
    </location>
</feature>
<dbReference type="GO" id="GO:0044003">
    <property type="term" value="P:symbiont-mediated perturbation of host process"/>
    <property type="evidence" value="ECO:0007669"/>
    <property type="project" value="InterPro"/>
</dbReference>
<dbReference type="Proteomes" id="UP000136225">
    <property type="component" value="Genome"/>
</dbReference>
<comment type="subcellular location">
    <subcellularLocation>
        <location evidence="2">Host Golgi apparatus membrane</location>
        <topology evidence="2">Multi-pass membrane protein</topology>
    </subcellularLocation>
    <subcellularLocation>
        <location evidence="3">Host endoplasmic reticulum membrane</location>
    </subcellularLocation>
    <subcellularLocation>
        <location evidence="1">Virion membrane</location>
    </subcellularLocation>
</comment>
<evidence type="ECO:0000256" key="6">
    <source>
        <dbReference type="ARBA" id="ARBA00022692"/>
    </source>
</evidence>
<dbReference type="GO" id="GO:0019062">
    <property type="term" value="P:virion attachment to host cell"/>
    <property type="evidence" value="ECO:0007669"/>
    <property type="project" value="UniProtKB-KW"/>
</dbReference>
<dbReference type="RefSeq" id="YP_010085070.1">
    <property type="nucleotide sequence ID" value="NC_055187.1"/>
</dbReference>
<evidence type="ECO:0000256" key="14">
    <source>
        <dbReference type="ARBA" id="ARBA00023180"/>
    </source>
</evidence>
<feature type="domain" description="Bunyavirus glycoprotein G2" evidence="20">
    <location>
        <begin position="24"/>
        <end position="305"/>
    </location>
</feature>
<keyword evidence="22" id="KW-1185">Reference proteome</keyword>
<dbReference type="InterPro" id="IPR005168">
    <property type="entry name" value="Bunya_G2"/>
</dbReference>
<keyword evidence="16" id="KW-1160">Virus entry into host cell</keyword>
<keyword evidence="14" id="KW-0325">Glycoprotein</keyword>
<evidence type="ECO:0000313" key="22">
    <source>
        <dbReference type="Proteomes" id="UP000136225"/>
    </source>
</evidence>
<dbReference type="KEGG" id="vg:65246790"/>
<feature type="transmembrane region" description="Helical" evidence="18">
    <location>
        <begin position="460"/>
        <end position="481"/>
    </location>
</feature>
<keyword evidence="9" id="KW-1040">Host Golgi apparatus</keyword>
<evidence type="ECO:0000256" key="15">
    <source>
        <dbReference type="ARBA" id="ARBA00023184"/>
    </source>
</evidence>
<proteinExistence type="predicted"/>
<feature type="transmembrane region" description="Helical" evidence="18">
    <location>
        <begin position="315"/>
        <end position="339"/>
    </location>
</feature>
<keyword evidence="5" id="KW-0945">Host-virus interaction</keyword>
<evidence type="ECO:0000256" key="2">
    <source>
        <dbReference type="ARBA" id="ARBA00004252"/>
    </source>
</evidence>
<evidence type="ECO:0000256" key="11">
    <source>
        <dbReference type="ARBA" id="ARBA00022870"/>
    </source>
</evidence>
<dbReference type="GeneID" id="65246790"/>
<dbReference type="GO" id="GO:0055036">
    <property type="term" value="C:virion membrane"/>
    <property type="evidence" value="ECO:0007669"/>
    <property type="project" value="UniProtKB-SubCell"/>
</dbReference>
<keyword evidence="6 18" id="KW-0812">Transmembrane</keyword>
<keyword evidence="15" id="KW-1038">Host endoplasmic reticulum</keyword>
<evidence type="ECO:0000256" key="4">
    <source>
        <dbReference type="ARBA" id="ARBA00015294"/>
    </source>
</evidence>
<evidence type="ECO:0000256" key="18">
    <source>
        <dbReference type="SAM" id="Phobius"/>
    </source>
</evidence>
<reference evidence="21 22" key="1">
    <citation type="submission" date="2014-07" db="EMBL/GenBank/DDBJ databases">
        <title>Pacui virus, Rio Preto da Eva virus and Tapirape virus, three distinct viruses belonging to the family Bunyaviridae.</title>
        <authorList>
            <person name="Rodrigues D.S.G."/>
            <person name="Medeiros D.B.A."/>
            <person name="Nunes M.R.T."/>
            <person name="Vasconcelos P.F.C."/>
        </authorList>
    </citation>
    <scope>NUCLEOTIDE SEQUENCE [LARGE SCALE GENOMIC DNA]</scope>
    <source>
        <strain evidence="21">BEAN767592</strain>
    </source>
</reference>